<gene>
    <name evidence="1" type="ORF">M9H77_18396</name>
</gene>
<evidence type="ECO:0000313" key="2">
    <source>
        <dbReference type="Proteomes" id="UP001060085"/>
    </source>
</evidence>
<accession>A0ACC0B7N5</accession>
<sequence length="328" mass="37191">MRGKERIPSIQKMNIIFIIYSFLIVTLYNLPSWMYLKNLVMFLTCKATTFYSYYCEPHISTKVRDPPRNDEGDQPKVPESGLSICNEQGKAYGKTTTRYLDVKKYKAAMSYILLICNEEVHNRITDVFASLAESDVQTRISKEFPMWFREEMLKPMNASNNKCLKGRCSGRPSQEVVLSKCDWLDSHLNRGLKIHDNYKLTSRIDIVVQDTGTLIHESGKLESVVIRRRNKIMDEDENDEDEEEVEQESLSVSFLLIYVYMVRGTEKKRAHPETSTPLAVASIPVGILASPAMMSIPPATLTPSPQLPYSSLAPISTPFSLSSVVGTL</sequence>
<keyword evidence="2" id="KW-1185">Reference proteome</keyword>
<reference evidence="2" key="1">
    <citation type="journal article" date="2023" name="Nat. Plants">
        <title>Single-cell RNA sequencing provides a high-resolution roadmap for understanding the multicellular compartmentation of specialized metabolism.</title>
        <authorList>
            <person name="Sun S."/>
            <person name="Shen X."/>
            <person name="Li Y."/>
            <person name="Li Y."/>
            <person name="Wang S."/>
            <person name="Li R."/>
            <person name="Zhang H."/>
            <person name="Shen G."/>
            <person name="Guo B."/>
            <person name="Wei J."/>
            <person name="Xu J."/>
            <person name="St-Pierre B."/>
            <person name="Chen S."/>
            <person name="Sun C."/>
        </authorList>
    </citation>
    <scope>NUCLEOTIDE SEQUENCE [LARGE SCALE GENOMIC DNA]</scope>
</reference>
<dbReference type="EMBL" id="CM044704">
    <property type="protein sequence ID" value="KAI5668543.1"/>
    <property type="molecule type" value="Genomic_DNA"/>
</dbReference>
<dbReference type="Proteomes" id="UP001060085">
    <property type="component" value="Linkage Group LG04"/>
</dbReference>
<proteinExistence type="predicted"/>
<name>A0ACC0B7N5_CATRO</name>
<organism evidence="1 2">
    <name type="scientific">Catharanthus roseus</name>
    <name type="common">Madagascar periwinkle</name>
    <name type="synonym">Vinca rosea</name>
    <dbReference type="NCBI Taxonomy" id="4058"/>
    <lineage>
        <taxon>Eukaryota</taxon>
        <taxon>Viridiplantae</taxon>
        <taxon>Streptophyta</taxon>
        <taxon>Embryophyta</taxon>
        <taxon>Tracheophyta</taxon>
        <taxon>Spermatophyta</taxon>
        <taxon>Magnoliopsida</taxon>
        <taxon>eudicotyledons</taxon>
        <taxon>Gunneridae</taxon>
        <taxon>Pentapetalae</taxon>
        <taxon>asterids</taxon>
        <taxon>lamiids</taxon>
        <taxon>Gentianales</taxon>
        <taxon>Apocynaceae</taxon>
        <taxon>Rauvolfioideae</taxon>
        <taxon>Vinceae</taxon>
        <taxon>Catharanthinae</taxon>
        <taxon>Catharanthus</taxon>
    </lineage>
</organism>
<comment type="caution">
    <text evidence="1">The sequence shown here is derived from an EMBL/GenBank/DDBJ whole genome shotgun (WGS) entry which is preliminary data.</text>
</comment>
<protein>
    <submittedName>
        <fullName evidence="1">Uncharacterized protein</fullName>
    </submittedName>
</protein>
<evidence type="ECO:0000313" key="1">
    <source>
        <dbReference type="EMBL" id="KAI5668543.1"/>
    </source>
</evidence>